<evidence type="ECO:0000256" key="1">
    <source>
        <dbReference type="ARBA" id="ARBA00004370"/>
    </source>
</evidence>
<keyword evidence="2 5" id="KW-0812">Transmembrane</keyword>
<comment type="caution">
    <text evidence="6">The sequence shown here is derived from an EMBL/GenBank/DDBJ whole genome shotgun (WGS) entry which is preliminary data.</text>
</comment>
<feature type="transmembrane region" description="Helical" evidence="5">
    <location>
        <begin position="53"/>
        <end position="70"/>
    </location>
</feature>
<dbReference type="AlphaFoldDB" id="A0A2W5ABF1"/>
<keyword evidence="4 5" id="KW-0472">Membrane</keyword>
<keyword evidence="3 5" id="KW-1133">Transmembrane helix</keyword>
<dbReference type="Proteomes" id="UP000249066">
    <property type="component" value="Unassembled WGS sequence"/>
</dbReference>
<name>A0A2W5ABF1_9SPHN</name>
<dbReference type="PANTHER" id="PTHR35814">
    <property type="match status" value="1"/>
</dbReference>
<evidence type="ECO:0000256" key="2">
    <source>
        <dbReference type="ARBA" id="ARBA00022692"/>
    </source>
</evidence>
<dbReference type="InterPro" id="IPR001129">
    <property type="entry name" value="Membr-assoc_MAPEG"/>
</dbReference>
<sequence>MILPITMTIAGAAAILNAWLGVRCSLRRRCAGISLGDGGDAIMAARMRAHANFIEYTPIILILIGLIELAEGSSVLLWVVGVAYILARVLHAIGMEGPLQLRVLGIIVTFATLIGLGLWAAAIPFTSTGKVPDSVQMGAAMSGWLPHVSLHYPLQ</sequence>
<dbReference type="SUPFAM" id="SSF161084">
    <property type="entry name" value="MAPEG domain-like"/>
    <property type="match status" value="1"/>
</dbReference>
<dbReference type="EMBL" id="QFNN01000024">
    <property type="protein sequence ID" value="PZO90616.1"/>
    <property type="molecule type" value="Genomic_DNA"/>
</dbReference>
<dbReference type="Pfam" id="PF01124">
    <property type="entry name" value="MAPEG"/>
    <property type="match status" value="1"/>
</dbReference>
<accession>A0A2W5ABF1</accession>
<comment type="subcellular location">
    <subcellularLocation>
        <location evidence="1">Membrane</location>
    </subcellularLocation>
</comment>
<protein>
    <submittedName>
        <fullName evidence="6">GST-like protein</fullName>
    </submittedName>
</protein>
<evidence type="ECO:0000313" key="6">
    <source>
        <dbReference type="EMBL" id="PZO90616.1"/>
    </source>
</evidence>
<dbReference type="Gene3D" id="1.20.120.550">
    <property type="entry name" value="Membrane associated eicosanoid/glutathione metabolism-like domain"/>
    <property type="match status" value="1"/>
</dbReference>
<dbReference type="InterPro" id="IPR023352">
    <property type="entry name" value="MAPEG-like_dom_sf"/>
</dbReference>
<gene>
    <name evidence="6" type="ORF">DI623_06090</name>
</gene>
<feature type="transmembrane region" description="Helical" evidence="5">
    <location>
        <begin position="6"/>
        <end position="26"/>
    </location>
</feature>
<proteinExistence type="predicted"/>
<reference evidence="6 7" key="1">
    <citation type="submission" date="2017-08" db="EMBL/GenBank/DDBJ databases">
        <title>Infants hospitalized years apart are colonized by the same room-sourced microbial strains.</title>
        <authorList>
            <person name="Brooks B."/>
            <person name="Olm M.R."/>
            <person name="Firek B.A."/>
            <person name="Baker R."/>
            <person name="Thomas B.C."/>
            <person name="Morowitz M.J."/>
            <person name="Banfield J.F."/>
        </authorList>
    </citation>
    <scope>NUCLEOTIDE SEQUENCE [LARGE SCALE GENOMIC DNA]</scope>
    <source>
        <strain evidence="6">S2_018_000_R2_101</strain>
    </source>
</reference>
<organism evidence="6 7">
    <name type="scientific">Sphingomonas sanxanigenens</name>
    <dbReference type="NCBI Taxonomy" id="397260"/>
    <lineage>
        <taxon>Bacteria</taxon>
        <taxon>Pseudomonadati</taxon>
        <taxon>Pseudomonadota</taxon>
        <taxon>Alphaproteobacteria</taxon>
        <taxon>Sphingomonadales</taxon>
        <taxon>Sphingomonadaceae</taxon>
        <taxon>Sphingomonas</taxon>
    </lineage>
</organism>
<evidence type="ECO:0000256" key="3">
    <source>
        <dbReference type="ARBA" id="ARBA00022989"/>
    </source>
</evidence>
<evidence type="ECO:0000256" key="4">
    <source>
        <dbReference type="ARBA" id="ARBA00023136"/>
    </source>
</evidence>
<evidence type="ECO:0000313" key="7">
    <source>
        <dbReference type="Proteomes" id="UP000249066"/>
    </source>
</evidence>
<feature type="transmembrane region" description="Helical" evidence="5">
    <location>
        <begin position="101"/>
        <end position="122"/>
    </location>
</feature>
<dbReference type="PANTHER" id="PTHR35814:SF1">
    <property type="entry name" value="GLUTATHIONE S-TRANSFERASE-RELATED"/>
    <property type="match status" value="1"/>
</dbReference>
<evidence type="ECO:0000256" key="5">
    <source>
        <dbReference type="SAM" id="Phobius"/>
    </source>
</evidence>
<feature type="transmembrane region" description="Helical" evidence="5">
    <location>
        <begin position="76"/>
        <end position="94"/>
    </location>
</feature>
<dbReference type="GO" id="GO:0016020">
    <property type="term" value="C:membrane"/>
    <property type="evidence" value="ECO:0007669"/>
    <property type="project" value="UniProtKB-SubCell"/>
</dbReference>